<evidence type="ECO:0008006" key="5">
    <source>
        <dbReference type="Google" id="ProtNLM"/>
    </source>
</evidence>
<dbReference type="PANTHER" id="PTHR42895">
    <property type="entry name" value="IRON-SULFUR CLUSTER-BINDING PROTEIN-RELATED"/>
    <property type="match status" value="1"/>
</dbReference>
<evidence type="ECO:0000313" key="3">
    <source>
        <dbReference type="EMBL" id="OGG00815.1"/>
    </source>
</evidence>
<gene>
    <name evidence="3" type="ORF">A3F83_05690</name>
</gene>
<dbReference type="AlphaFoldDB" id="A0A1F5YKZ7"/>
<feature type="domain" description="RACo C-terminal" evidence="1">
    <location>
        <begin position="196"/>
        <end position="455"/>
    </location>
</feature>
<dbReference type="PANTHER" id="PTHR42895:SF1">
    <property type="entry name" value="IRON-SULFUR CLUSTER PROTEIN"/>
    <property type="match status" value="1"/>
</dbReference>
<feature type="domain" description="RACo-like middle region" evidence="2">
    <location>
        <begin position="31"/>
        <end position="192"/>
    </location>
</feature>
<evidence type="ECO:0000313" key="4">
    <source>
        <dbReference type="Proteomes" id="UP000179129"/>
    </source>
</evidence>
<sequence>MVGEGHPELTLVTEQDRLIGVEPGDTTAQVLGAAVDIGTTTIALYLCDLAAGKVLSGSATANSQAAFGADVMSRISHCIESPKGLEQLGRLVREDIALLLGEACAEAGVEPDYLYRWVLVGNTTMQHLFLGLDPASLGRSPYLPRVNGAVEFQPAELGLKGAPCAKGVFLSTVAGHVGADLVAVALAAGLKENNGLSLAVDLGTNGEIVLADRGRLLCCSTAAGPAFEGARIRYGMRAEPGAIDRFWIDGKGEPRFHLIGDKKVPAGICGSGLLDLASELLRVGVIDTSGWILPPEKLKGKLARSLARRLETGENGQWEFVIFQALKRGEASRVTFTQRDVRELQLAAGAISSGIRILLKLTGRSPAELDQVLLTGAFGHYLNPASALRIGLISGVGLERIQSIGNAAGLGARLALLDTGKLEESCRLAAEMEFVELAALPDWQAEFTESMFFPER</sequence>
<accession>A0A1F5YKZ7</accession>
<organism evidence="3 4">
    <name type="scientific">Candidatus Glassbacteria bacterium RIFCSPLOWO2_12_FULL_58_11</name>
    <dbReference type="NCBI Taxonomy" id="1817867"/>
    <lineage>
        <taxon>Bacteria</taxon>
        <taxon>Candidatus Glassiibacteriota</taxon>
    </lineage>
</organism>
<proteinExistence type="predicted"/>
<dbReference type="Proteomes" id="UP000179129">
    <property type="component" value="Unassembled WGS sequence"/>
</dbReference>
<name>A0A1F5YKZ7_9BACT</name>
<dbReference type="Pfam" id="PF14574">
    <property type="entry name" value="RACo_C_ter"/>
    <property type="match status" value="1"/>
</dbReference>
<protein>
    <recommendedName>
        <fullName evidence="5">Ferredoxin</fullName>
    </recommendedName>
</protein>
<evidence type="ECO:0000259" key="2">
    <source>
        <dbReference type="Pfam" id="PF17651"/>
    </source>
</evidence>
<dbReference type="Pfam" id="PF17651">
    <property type="entry name" value="Raco_middle"/>
    <property type="match status" value="1"/>
</dbReference>
<dbReference type="InterPro" id="IPR042259">
    <property type="entry name" value="Raco-like_middle_sf"/>
</dbReference>
<dbReference type="InterPro" id="IPR027980">
    <property type="entry name" value="RACo_C"/>
</dbReference>
<evidence type="ECO:0000259" key="1">
    <source>
        <dbReference type="Pfam" id="PF14574"/>
    </source>
</evidence>
<dbReference type="InterPro" id="IPR052911">
    <property type="entry name" value="Corrinoid_activation_enz"/>
</dbReference>
<dbReference type="InterPro" id="IPR041414">
    <property type="entry name" value="Raco-like_middle"/>
</dbReference>
<reference evidence="3 4" key="1">
    <citation type="journal article" date="2016" name="Nat. Commun.">
        <title>Thousands of microbial genomes shed light on interconnected biogeochemical processes in an aquifer system.</title>
        <authorList>
            <person name="Anantharaman K."/>
            <person name="Brown C.T."/>
            <person name="Hug L.A."/>
            <person name="Sharon I."/>
            <person name="Castelle C.J."/>
            <person name="Probst A.J."/>
            <person name="Thomas B.C."/>
            <person name="Singh A."/>
            <person name="Wilkins M.J."/>
            <person name="Karaoz U."/>
            <person name="Brodie E.L."/>
            <person name="Williams K.H."/>
            <person name="Hubbard S.S."/>
            <person name="Banfield J.F."/>
        </authorList>
    </citation>
    <scope>NUCLEOTIDE SEQUENCE [LARGE SCALE GENOMIC DNA]</scope>
</reference>
<dbReference type="STRING" id="1817867.A3F83_05690"/>
<comment type="caution">
    <text evidence="3">The sequence shown here is derived from an EMBL/GenBank/DDBJ whole genome shotgun (WGS) entry which is preliminary data.</text>
</comment>
<dbReference type="EMBL" id="MFIX01000239">
    <property type="protein sequence ID" value="OGG00815.1"/>
    <property type="molecule type" value="Genomic_DNA"/>
</dbReference>
<dbReference type="Gene3D" id="3.30.420.480">
    <property type="entry name" value="Domain of unknown function (DUF4445)"/>
    <property type="match status" value="1"/>
</dbReference>